<organism evidence="1 2">
    <name type="scientific">Chitinophaga costaii</name>
    <dbReference type="NCBI Taxonomy" id="1335309"/>
    <lineage>
        <taxon>Bacteria</taxon>
        <taxon>Pseudomonadati</taxon>
        <taxon>Bacteroidota</taxon>
        <taxon>Chitinophagia</taxon>
        <taxon>Chitinophagales</taxon>
        <taxon>Chitinophagaceae</taxon>
        <taxon>Chitinophaga</taxon>
    </lineage>
</organism>
<dbReference type="Proteomes" id="UP000242818">
    <property type="component" value="Unassembled WGS sequence"/>
</dbReference>
<name>A0A1C4ED34_9BACT</name>
<accession>A0A1C4ED34</accession>
<keyword evidence="2" id="KW-1185">Reference proteome</keyword>
<dbReference type="OrthoDB" id="1433844at2"/>
<evidence type="ECO:0008006" key="3">
    <source>
        <dbReference type="Google" id="ProtNLM"/>
    </source>
</evidence>
<sequence length="164" mass="18903">MPLSEDHLYQAKRNIQFLEKINRLDGPDEHMDWQVTACFYVAVHLVNAHLAGYGMQYRKHVDVGYALNPYNKEDTALPFKEYTAYEKLQGLSRRSRYLVPENAAGSLDAAACYCVEGHLAKAFRYLNVLMVYFNQKNKFKLKPVKVKCAGISRNELTHINVQNE</sequence>
<dbReference type="RefSeq" id="WP_089712581.1">
    <property type="nucleotide sequence ID" value="NZ_FMAR01000008.1"/>
</dbReference>
<gene>
    <name evidence="1" type="ORF">GA0116948_10821</name>
</gene>
<dbReference type="EMBL" id="FMAR01000008">
    <property type="protein sequence ID" value="SCC41465.1"/>
    <property type="molecule type" value="Genomic_DNA"/>
</dbReference>
<evidence type="ECO:0000313" key="1">
    <source>
        <dbReference type="EMBL" id="SCC41465.1"/>
    </source>
</evidence>
<proteinExistence type="predicted"/>
<dbReference type="AlphaFoldDB" id="A0A1C4ED34"/>
<evidence type="ECO:0000313" key="2">
    <source>
        <dbReference type="Proteomes" id="UP000242818"/>
    </source>
</evidence>
<protein>
    <recommendedName>
        <fullName evidence="3">HEPN domain-containing protein</fullName>
    </recommendedName>
</protein>
<reference evidence="1 2" key="1">
    <citation type="submission" date="2016-08" db="EMBL/GenBank/DDBJ databases">
        <authorList>
            <person name="Seilhamer J.J."/>
        </authorList>
    </citation>
    <scope>NUCLEOTIDE SEQUENCE [LARGE SCALE GENOMIC DNA]</scope>
    <source>
        <strain evidence="1 2">A37T2</strain>
    </source>
</reference>